<accession>A0AA38FQA3</accession>
<dbReference type="AlphaFoldDB" id="A0AA38FQA3"/>
<comment type="caution">
    <text evidence="2">The sequence shown here is derived from an EMBL/GenBank/DDBJ whole genome shotgun (WGS) entry which is preliminary data.</text>
</comment>
<evidence type="ECO:0000313" key="2">
    <source>
        <dbReference type="EMBL" id="KAH9308184.1"/>
    </source>
</evidence>
<evidence type="ECO:0000313" key="3">
    <source>
        <dbReference type="Proteomes" id="UP000824469"/>
    </source>
</evidence>
<sequence length="57" mass="5917">IPKMGNPSHSSLLRESNPEGPLSSGDHGKPVTQDDGGSVSEGHQVLPKSPSCAHPKF</sequence>
<reference evidence="2 3" key="1">
    <citation type="journal article" date="2021" name="Nat. Plants">
        <title>The Taxus genome provides insights into paclitaxel biosynthesis.</title>
        <authorList>
            <person name="Xiong X."/>
            <person name="Gou J."/>
            <person name="Liao Q."/>
            <person name="Li Y."/>
            <person name="Zhou Q."/>
            <person name="Bi G."/>
            <person name="Li C."/>
            <person name="Du R."/>
            <person name="Wang X."/>
            <person name="Sun T."/>
            <person name="Guo L."/>
            <person name="Liang H."/>
            <person name="Lu P."/>
            <person name="Wu Y."/>
            <person name="Zhang Z."/>
            <person name="Ro D.K."/>
            <person name="Shang Y."/>
            <person name="Huang S."/>
            <person name="Yan J."/>
        </authorList>
    </citation>
    <scope>NUCLEOTIDE SEQUENCE [LARGE SCALE GENOMIC DNA]</scope>
    <source>
        <strain evidence="2">Ta-2019</strain>
    </source>
</reference>
<name>A0AA38FQA3_TAXCH</name>
<dbReference type="Proteomes" id="UP000824469">
    <property type="component" value="Unassembled WGS sequence"/>
</dbReference>
<feature type="non-terminal residue" evidence="2">
    <location>
        <position position="1"/>
    </location>
</feature>
<gene>
    <name evidence="2" type="ORF">KI387_036095</name>
</gene>
<keyword evidence="3" id="KW-1185">Reference proteome</keyword>
<evidence type="ECO:0000256" key="1">
    <source>
        <dbReference type="SAM" id="MobiDB-lite"/>
    </source>
</evidence>
<feature type="region of interest" description="Disordered" evidence="1">
    <location>
        <begin position="1"/>
        <end position="57"/>
    </location>
</feature>
<dbReference type="EMBL" id="JAHRHJ020000007">
    <property type="protein sequence ID" value="KAH9308184.1"/>
    <property type="molecule type" value="Genomic_DNA"/>
</dbReference>
<organism evidence="2 3">
    <name type="scientific">Taxus chinensis</name>
    <name type="common">Chinese yew</name>
    <name type="synonym">Taxus wallichiana var. chinensis</name>
    <dbReference type="NCBI Taxonomy" id="29808"/>
    <lineage>
        <taxon>Eukaryota</taxon>
        <taxon>Viridiplantae</taxon>
        <taxon>Streptophyta</taxon>
        <taxon>Embryophyta</taxon>
        <taxon>Tracheophyta</taxon>
        <taxon>Spermatophyta</taxon>
        <taxon>Pinopsida</taxon>
        <taxon>Pinidae</taxon>
        <taxon>Conifers II</taxon>
        <taxon>Cupressales</taxon>
        <taxon>Taxaceae</taxon>
        <taxon>Taxus</taxon>
    </lineage>
</organism>
<protein>
    <submittedName>
        <fullName evidence="2">Uncharacterized protein</fullName>
    </submittedName>
</protein>
<proteinExistence type="predicted"/>